<evidence type="ECO:0000259" key="1">
    <source>
        <dbReference type="Pfam" id="PF13358"/>
    </source>
</evidence>
<sequence length="429" mass="48329">MARWAGGAVSARVSERARIILACTEGASNTVVAADFGVSTETVRKWRSRFVARRMAGLVDEPRPGRRKPELVLSEAERAELTRWARRAKTAQFLALRAKIVLRCAEGGSNKEVAAELGVSQGTVNRWRSRFIRLRLDGLSDEPRPGRPPSILLDQVEDVLTATLESTPGKDTHWSRASMAKHSGLSKSTIGRIWKRFDLKPHLQDAFKLSTDPQFIAKVVDVVGLYHDPPEKAVVLCVDEKSQIQALDRSQPVLPMMPGMPERRTHDYYRHGITSLFAAFNIADGSVISELHRRHRAIEFKKFLATIDKAVPAGLDVHLVCDNYATHNTAEIKTWLGKHPRFHVHFTPTGSSWMNQVERWFGLLTDKLIRRGVHTSVKALEQDIRAWIEGWNENPRPFTWTKTADEILNSLADYLTKVTPPATENQQDT</sequence>
<evidence type="ECO:0000313" key="3">
    <source>
        <dbReference type="Proteomes" id="UP000198609"/>
    </source>
</evidence>
<name>A0A1H5CBR8_STRMJ</name>
<dbReference type="EMBL" id="FNST01000002">
    <property type="protein sequence ID" value="SED64045.1"/>
    <property type="molecule type" value="Genomic_DNA"/>
</dbReference>
<dbReference type="SUPFAM" id="SSF46689">
    <property type="entry name" value="Homeodomain-like"/>
    <property type="match status" value="2"/>
</dbReference>
<accession>A0A1H5CBR8</accession>
<dbReference type="InterPro" id="IPR038717">
    <property type="entry name" value="Tc1-like_DDE_dom"/>
</dbReference>
<feature type="domain" description="Tc1-like transposase DDE" evidence="1">
    <location>
        <begin position="235"/>
        <end position="380"/>
    </location>
</feature>
<keyword evidence="3" id="KW-1185">Reference proteome</keyword>
<dbReference type="Proteomes" id="UP000198609">
    <property type="component" value="Unassembled WGS sequence"/>
</dbReference>
<evidence type="ECO:0000313" key="2">
    <source>
        <dbReference type="EMBL" id="SED64045.1"/>
    </source>
</evidence>
<dbReference type="Pfam" id="PF13565">
    <property type="entry name" value="HTH_32"/>
    <property type="match status" value="1"/>
</dbReference>
<dbReference type="NCBIfam" id="NF033545">
    <property type="entry name" value="transpos_IS630"/>
    <property type="match status" value="1"/>
</dbReference>
<dbReference type="PANTHER" id="PTHR30347">
    <property type="entry name" value="POTASSIUM CHANNEL RELATED"/>
    <property type="match status" value="1"/>
</dbReference>
<dbReference type="Gene3D" id="3.30.420.10">
    <property type="entry name" value="Ribonuclease H-like superfamily/Ribonuclease H"/>
    <property type="match status" value="1"/>
</dbReference>
<dbReference type="AlphaFoldDB" id="A0A1H5CBR8"/>
<dbReference type="PANTHER" id="PTHR30347:SF1">
    <property type="entry name" value="MECHANOSENSITIVE CHANNEL MSCK"/>
    <property type="match status" value="1"/>
</dbReference>
<dbReference type="Gene3D" id="1.10.10.10">
    <property type="entry name" value="Winged helix-like DNA-binding domain superfamily/Winged helix DNA-binding domain"/>
    <property type="match status" value="1"/>
</dbReference>
<dbReference type="InterPro" id="IPR036397">
    <property type="entry name" value="RNaseH_sf"/>
</dbReference>
<dbReference type="Pfam" id="PF13384">
    <property type="entry name" value="HTH_23"/>
    <property type="match status" value="1"/>
</dbReference>
<dbReference type="Pfam" id="PF13358">
    <property type="entry name" value="DDE_3"/>
    <property type="match status" value="1"/>
</dbReference>
<dbReference type="InterPro" id="IPR009057">
    <property type="entry name" value="Homeodomain-like_sf"/>
</dbReference>
<dbReference type="InterPro" id="IPR012337">
    <property type="entry name" value="RNaseH-like_sf"/>
</dbReference>
<dbReference type="SUPFAM" id="SSF53098">
    <property type="entry name" value="Ribonuclease H-like"/>
    <property type="match status" value="1"/>
</dbReference>
<proteinExistence type="predicted"/>
<protein>
    <submittedName>
        <fullName evidence="2">Winged helix-turn helix</fullName>
    </submittedName>
</protein>
<dbReference type="GO" id="GO:0003676">
    <property type="term" value="F:nucleic acid binding"/>
    <property type="evidence" value="ECO:0007669"/>
    <property type="project" value="InterPro"/>
</dbReference>
<dbReference type="InterPro" id="IPR036388">
    <property type="entry name" value="WH-like_DNA-bd_sf"/>
</dbReference>
<dbReference type="InterPro" id="IPR047655">
    <property type="entry name" value="Transpos_IS630-like"/>
</dbReference>
<reference evidence="3" key="1">
    <citation type="submission" date="2016-10" db="EMBL/GenBank/DDBJ databases">
        <authorList>
            <person name="Varghese N."/>
            <person name="Submissions S."/>
        </authorList>
    </citation>
    <scope>NUCLEOTIDE SEQUENCE [LARGE SCALE GENOMIC DNA]</scope>
    <source>
        <strain evidence="3">DSM 40318</strain>
    </source>
</reference>
<organism evidence="2 3">
    <name type="scientific">Streptomyces melanosporofaciens</name>
    <dbReference type="NCBI Taxonomy" id="67327"/>
    <lineage>
        <taxon>Bacteria</taxon>
        <taxon>Bacillati</taxon>
        <taxon>Actinomycetota</taxon>
        <taxon>Actinomycetes</taxon>
        <taxon>Kitasatosporales</taxon>
        <taxon>Streptomycetaceae</taxon>
        <taxon>Streptomyces</taxon>
        <taxon>Streptomyces violaceusniger group</taxon>
    </lineage>
</organism>
<gene>
    <name evidence="2" type="ORF">SAMN04490356_9324</name>
</gene>
<dbReference type="InterPro" id="IPR052702">
    <property type="entry name" value="MscS-like_channel"/>
</dbReference>